<dbReference type="EMBL" id="CAADFN010000040">
    <property type="protein sequence ID" value="VFK18227.1"/>
    <property type="molecule type" value="Genomic_DNA"/>
</dbReference>
<organism evidence="2">
    <name type="scientific">Candidatus Kentrum sp. LFY</name>
    <dbReference type="NCBI Taxonomy" id="2126342"/>
    <lineage>
        <taxon>Bacteria</taxon>
        <taxon>Pseudomonadati</taxon>
        <taxon>Pseudomonadota</taxon>
        <taxon>Gammaproteobacteria</taxon>
        <taxon>Candidatus Kentrum</taxon>
    </lineage>
</organism>
<evidence type="ECO:0000313" key="2">
    <source>
        <dbReference type="EMBL" id="VFK18227.1"/>
    </source>
</evidence>
<name>A0A450WME1_9GAMM</name>
<accession>A0A450WME1</accession>
<protein>
    <submittedName>
        <fullName evidence="2">Uncharacterized protein</fullName>
    </submittedName>
</protein>
<evidence type="ECO:0000256" key="1">
    <source>
        <dbReference type="SAM" id="Phobius"/>
    </source>
</evidence>
<feature type="transmembrane region" description="Helical" evidence="1">
    <location>
        <begin position="39"/>
        <end position="59"/>
    </location>
</feature>
<sequence length="110" mass="12247">MLFDDPIAVGIIVALIGFIIFIVVEIVHKKDIDVRNSAVIFSAIYAVFQGYQLIVTAVVGDPNNLPKAWRGYLGLAGVVVIGLSLQYILKTFRKVIEKPLEKKEMNDENE</sequence>
<keyword evidence="1" id="KW-1133">Transmembrane helix</keyword>
<feature type="transmembrane region" description="Helical" evidence="1">
    <location>
        <begin position="6"/>
        <end position="27"/>
    </location>
</feature>
<gene>
    <name evidence="2" type="ORF">BECKLFY1418C_GA0070996_104011</name>
</gene>
<proteinExistence type="predicted"/>
<dbReference type="AlphaFoldDB" id="A0A450WME1"/>
<reference evidence="2" key="1">
    <citation type="submission" date="2019-02" db="EMBL/GenBank/DDBJ databases">
        <authorList>
            <person name="Gruber-Vodicka R. H."/>
            <person name="Seah K. B. B."/>
        </authorList>
    </citation>
    <scope>NUCLEOTIDE SEQUENCE</scope>
    <source>
        <strain evidence="2">BECK_BY7</strain>
    </source>
</reference>
<keyword evidence="1" id="KW-0472">Membrane</keyword>
<keyword evidence="1" id="KW-0812">Transmembrane</keyword>
<feature type="transmembrane region" description="Helical" evidence="1">
    <location>
        <begin position="71"/>
        <end position="89"/>
    </location>
</feature>